<dbReference type="GO" id="GO:0016787">
    <property type="term" value="F:hydrolase activity"/>
    <property type="evidence" value="ECO:0007669"/>
    <property type="project" value="UniProtKB-KW"/>
</dbReference>
<evidence type="ECO:0000313" key="1">
    <source>
        <dbReference type="EMBL" id="MBB5270203.1"/>
    </source>
</evidence>
<name>A0A7W8HFB2_9BURK</name>
<gene>
    <name evidence="1" type="ORF">HNQ70_000187</name>
</gene>
<keyword evidence="1" id="KW-0378">Hydrolase</keyword>
<dbReference type="EMBL" id="JACHGB010000001">
    <property type="protein sequence ID" value="MBB5270203.1"/>
    <property type="molecule type" value="Genomic_DNA"/>
</dbReference>
<dbReference type="Proteomes" id="UP000532440">
    <property type="component" value="Unassembled WGS sequence"/>
</dbReference>
<protein>
    <submittedName>
        <fullName evidence="1">Putative N-formylglutamate amidohydrolase</fullName>
    </submittedName>
</protein>
<dbReference type="AlphaFoldDB" id="A0A7W8HFB2"/>
<comment type="caution">
    <text evidence="1">The sequence shown here is derived from an EMBL/GenBank/DDBJ whole genome shotgun (WGS) entry which is preliminary data.</text>
</comment>
<dbReference type="Gene3D" id="3.40.630.40">
    <property type="entry name" value="Zn-dependent exopeptidases"/>
    <property type="match status" value="1"/>
</dbReference>
<evidence type="ECO:0000313" key="2">
    <source>
        <dbReference type="Proteomes" id="UP000532440"/>
    </source>
</evidence>
<organism evidence="1 2">
    <name type="scientific">Quisquiliibacterium transsilvanicum</name>
    <dbReference type="NCBI Taxonomy" id="1549638"/>
    <lineage>
        <taxon>Bacteria</taxon>
        <taxon>Pseudomonadati</taxon>
        <taxon>Pseudomonadota</taxon>
        <taxon>Betaproteobacteria</taxon>
        <taxon>Burkholderiales</taxon>
        <taxon>Burkholderiaceae</taxon>
        <taxon>Quisquiliibacterium</taxon>
    </lineage>
</organism>
<sequence>MPGPYAPLFAGLEAQLESHRGWDPGALQLARQLAAALNAPLHAATTSRLLVDLNRSIGHPHLFSEATRPLPRAERNAIVDRYYRPHREHVEGEIGRRIASGSRVIHVASHSFTPTLQGEERRADVAWLYDPRRAGERAFARDWMTAFARLRPDLRVRRNYPYRGRDDGLTALLRRRHPDECYVGVELEVNQRFVERGGAPWEELRAQLVEALATVMLDASGDNFGDSDHCAGTSPR</sequence>
<keyword evidence="2" id="KW-1185">Reference proteome</keyword>
<dbReference type="SUPFAM" id="SSF53187">
    <property type="entry name" value="Zn-dependent exopeptidases"/>
    <property type="match status" value="1"/>
</dbReference>
<dbReference type="Pfam" id="PF05013">
    <property type="entry name" value="FGase"/>
    <property type="match status" value="1"/>
</dbReference>
<dbReference type="InterPro" id="IPR007709">
    <property type="entry name" value="N-FG_amidohydro"/>
</dbReference>
<accession>A0A7W8HFB2</accession>
<proteinExistence type="predicted"/>
<reference evidence="1 2" key="1">
    <citation type="submission" date="2020-08" db="EMBL/GenBank/DDBJ databases">
        <title>Genomic Encyclopedia of Type Strains, Phase IV (KMG-IV): sequencing the most valuable type-strain genomes for metagenomic binning, comparative biology and taxonomic classification.</title>
        <authorList>
            <person name="Goeker M."/>
        </authorList>
    </citation>
    <scope>NUCLEOTIDE SEQUENCE [LARGE SCALE GENOMIC DNA]</scope>
    <source>
        <strain evidence="1 2">DSM 29781</strain>
    </source>
</reference>